<dbReference type="RefSeq" id="WP_015036550.1">
    <property type="nucleotide sequence ID" value="NC_018750.1"/>
</dbReference>
<dbReference type="Proteomes" id="UP000006854">
    <property type="component" value="Chromosome"/>
</dbReference>
<sequence length="365" mass="35327">MSAMPPSGRRRRPRALRGPAAITALLAGAAAASLAAAPAGAAGPNGVRVPMHQCWVNGVTAPPGDIVSGTSGDDNIFCDSDLENVTVWGGAGNDMIEVRGLVIDSAVMGGDGDDVIRTKHLVPQNASSMVRGNRGNDVIKVATVSGDGATKGAVVHGDDGDDRITTGSVTGAPGKYNRGGGIVTGNDGADTIKVGTVDFSGRVLGGSGADVIEAEALGPESGGLIQSGPGDDTISGPDGAVLIVGEHWGTVDAGVGRDTCTVKSVSTRTSISACEIMPKAAPAADRPSGQLTPAAPTGTTAEPPSKPAAPAATPAKPAAPAAVPAAPAGPAEPAAPPAGPVEPVTAAAGPVEPVAPAAPVGPAGP</sequence>
<evidence type="ECO:0000256" key="1">
    <source>
        <dbReference type="SAM" id="MobiDB-lite"/>
    </source>
</evidence>
<feature type="region of interest" description="Disordered" evidence="1">
    <location>
        <begin position="152"/>
        <end position="171"/>
    </location>
</feature>
<dbReference type="SUPFAM" id="SSF51120">
    <property type="entry name" value="beta-Roll"/>
    <property type="match status" value="1"/>
</dbReference>
<name>F2R6M5_STRVP</name>
<evidence type="ECO:0000256" key="2">
    <source>
        <dbReference type="SAM" id="SignalP"/>
    </source>
</evidence>
<dbReference type="KEGG" id="sve:SVEN_5368"/>
<keyword evidence="2" id="KW-0732">Signal</keyword>
<evidence type="ECO:0000313" key="4">
    <source>
        <dbReference type="Proteomes" id="UP000006854"/>
    </source>
</evidence>
<dbReference type="PRINTS" id="PR00313">
    <property type="entry name" value="CABNDNGRPT"/>
</dbReference>
<dbReference type="GeneID" id="51868023"/>
<proteinExistence type="predicted"/>
<dbReference type="EMBL" id="FR845719">
    <property type="protein sequence ID" value="CCA58654.1"/>
    <property type="molecule type" value="Genomic_DNA"/>
</dbReference>
<accession>F2R6M5</accession>
<keyword evidence="4" id="KW-1185">Reference proteome</keyword>
<dbReference type="eggNOG" id="COG2931">
    <property type="taxonomic scope" value="Bacteria"/>
</dbReference>
<protein>
    <submittedName>
        <fullName evidence="3">Large tegument protein</fullName>
    </submittedName>
</protein>
<feature type="signal peptide" evidence="2">
    <location>
        <begin position="1"/>
        <end position="41"/>
    </location>
</feature>
<dbReference type="AlphaFoldDB" id="F2R6M5"/>
<organism evidence="3 4">
    <name type="scientific">Streptomyces venezuelae (strain ATCC 10712 / CBS 650.69 / DSM 40230 / JCM 4526 / NBRC 13096 / PD 04745)</name>
    <dbReference type="NCBI Taxonomy" id="953739"/>
    <lineage>
        <taxon>Bacteria</taxon>
        <taxon>Bacillati</taxon>
        <taxon>Actinomycetota</taxon>
        <taxon>Actinomycetes</taxon>
        <taxon>Kitasatosporales</taxon>
        <taxon>Streptomycetaceae</taxon>
        <taxon>Streptomyces</taxon>
    </lineage>
</organism>
<dbReference type="InterPro" id="IPR011049">
    <property type="entry name" value="Serralysin-like_metalloprot_C"/>
</dbReference>
<dbReference type="GO" id="GO:0005509">
    <property type="term" value="F:calcium ion binding"/>
    <property type="evidence" value="ECO:0007669"/>
    <property type="project" value="InterPro"/>
</dbReference>
<evidence type="ECO:0000313" key="3">
    <source>
        <dbReference type="EMBL" id="CCA58654.1"/>
    </source>
</evidence>
<dbReference type="HOGENOM" id="CLU_758460_0_0_11"/>
<feature type="compositionally biased region" description="Low complexity" evidence="1">
    <location>
        <begin position="292"/>
        <end position="332"/>
    </location>
</feature>
<gene>
    <name evidence="3" type="ordered locus">SVEN_5368</name>
</gene>
<dbReference type="OrthoDB" id="4183687at2"/>
<feature type="chain" id="PRO_5003285065" evidence="2">
    <location>
        <begin position="42"/>
        <end position="365"/>
    </location>
</feature>
<reference evidence="3 4" key="1">
    <citation type="journal article" date="2011" name="BMC Genomics">
        <title>Genome-wide analysis of the role of GlnR in Streptomyces venezuelae provides new insights into global nitrogen regulation in actinomycetes.</title>
        <authorList>
            <person name="Pullan S.T."/>
            <person name="Bibb M.J."/>
            <person name="Merrick M."/>
        </authorList>
    </citation>
    <scope>NUCLEOTIDE SEQUENCE [LARGE SCALE GENOMIC DNA]</scope>
    <source>
        <strain evidence="4">ATCC 10712 / CBS 650.69 / DSM 40230 / JCM 4526 / NBRC 13096 / PD 04745</strain>
    </source>
</reference>
<dbReference type="InterPro" id="IPR001343">
    <property type="entry name" value="Hemolysn_Ca-bd"/>
</dbReference>
<dbReference type="Pfam" id="PF00353">
    <property type="entry name" value="HemolysinCabind"/>
    <property type="match status" value="2"/>
</dbReference>
<dbReference type="STRING" id="953739.SVEN_5368"/>
<dbReference type="PATRIC" id="fig|953739.5.peg.508"/>
<feature type="region of interest" description="Disordered" evidence="1">
    <location>
        <begin position="279"/>
        <end position="347"/>
    </location>
</feature>